<keyword evidence="3" id="KW-0489">Methyltransferase</keyword>
<comment type="catalytic activity">
    <reaction evidence="8">
        <text>methylarsonous acid + S-adenosyl-L-methionine = dimethylarsinate + S-adenosyl-L-homocysteine + 2 H(+)</text>
        <dbReference type="Rhea" id="RHEA:11684"/>
        <dbReference type="ChEBI" id="CHEBI:15378"/>
        <dbReference type="ChEBI" id="CHEBI:16223"/>
        <dbReference type="ChEBI" id="CHEBI:17826"/>
        <dbReference type="ChEBI" id="CHEBI:57856"/>
        <dbReference type="ChEBI" id="CHEBI:59789"/>
    </reaction>
</comment>
<dbReference type="InterPro" id="IPR002052">
    <property type="entry name" value="DNA_methylase_N6_adenine_CS"/>
</dbReference>
<accession>A0A1I7XMW9</accession>
<keyword evidence="18" id="KW-1185">Reference proteome</keyword>
<comment type="subcellular location">
    <subcellularLocation>
        <location evidence="1">Nucleus</location>
    </subcellularLocation>
</comment>
<evidence type="ECO:0000256" key="11">
    <source>
        <dbReference type="ARBA" id="ARBA00075330"/>
    </source>
</evidence>
<dbReference type="PANTHER" id="PTHR45875">
    <property type="entry name" value="METHYLTRANSFERASE N6AMT1"/>
    <property type="match status" value="1"/>
</dbReference>
<evidence type="ECO:0000256" key="13">
    <source>
        <dbReference type="ARBA" id="ARBA00080992"/>
    </source>
</evidence>
<proteinExistence type="inferred from homology"/>
<dbReference type="Pfam" id="PF05175">
    <property type="entry name" value="MTS"/>
    <property type="match status" value="1"/>
</dbReference>
<evidence type="ECO:0000256" key="2">
    <source>
        <dbReference type="ARBA" id="ARBA00006149"/>
    </source>
</evidence>
<name>A0A1I7XMW9_HETBA</name>
<protein>
    <recommendedName>
        <fullName evidence="15">Methyltransferase HEMK2</fullName>
    </recommendedName>
    <alternativeName>
        <fullName evidence="14">HemK methyltransferase family member 2</fullName>
    </alternativeName>
    <alternativeName>
        <fullName evidence="12">Lysine N-methyltransferase 9</fullName>
    </alternativeName>
    <alternativeName>
        <fullName evidence="11">Methylarsonite methyltransferase N6AMT1</fullName>
    </alternativeName>
    <alternativeName>
        <fullName evidence="16">Methyltransferase N6AMT1</fullName>
    </alternativeName>
    <alternativeName>
        <fullName evidence="13">Protein N(5)-glutamine methyltransferase</fullName>
    </alternativeName>
</protein>
<comment type="subunit">
    <text evidence="10">Heterodimer; heterodimerization with TRMT112 is required for S-adenosyl-L-methionine-binding.</text>
</comment>
<dbReference type="PANTHER" id="PTHR45875:SF1">
    <property type="entry name" value="METHYLTRANSFERASE N6AMT1"/>
    <property type="match status" value="1"/>
</dbReference>
<evidence type="ECO:0000256" key="9">
    <source>
        <dbReference type="ARBA" id="ARBA00053180"/>
    </source>
</evidence>
<keyword evidence="4" id="KW-0808">Transferase</keyword>
<evidence type="ECO:0000256" key="10">
    <source>
        <dbReference type="ARBA" id="ARBA00062344"/>
    </source>
</evidence>
<comment type="similarity">
    <text evidence="2">Belongs to the eukaryotic/archaeal PrmC-related family.</text>
</comment>
<evidence type="ECO:0000256" key="5">
    <source>
        <dbReference type="ARBA" id="ARBA00022691"/>
    </source>
</evidence>
<evidence type="ECO:0000313" key="19">
    <source>
        <dbReference type="WBParaSite" id="Hba_18840"/>
    </source>
</evidence>
<evidence type="ECO:0000259" key="17">
    <source>
        <dbReference type="Pfam" id="PF05175"/>
    </source>
</evidence>
<evidence type="ECO:0000256" key="7">
    <source>
        <dbReference type="ARBA" id="ARBA00048619"/>
    </source>
</evidence>
<keyword evidence="5" id="KW-0949">S-adenosyl-L-methionine</keyword>
<dbReference type="FunFam" id="3.40.50.150:FF:000077">
    <property type="entry name" value="HemK methyltransferase family member 2"/>
    <property type="match status" value="1"/>
</dbReference>
<dbReference type="InterPro" id="IPR029063">
    <property type="entry name" value="SAM-dependent_MTases_sf"/>
</dbReference>
<evidence type="ECO:0000256" key="1">
    <source>
        <dbReference type="ARBA" id="ARBA00004123"/>
    </source>
</evidence>
<comment type="function">
    <text evidence="9">Methyltransferase that can methylate proteins and, to a lower extent, arsenic. Catalytic subunit of a heterodimer with TRMT112, which monomethylates 'Lys-12' of histone H4 (H4K12me1), a modification present at the promoters of numerous genes encoding cell cycle regulators. Catalytic subunit of a heterodimer with TRMT112, which catalyzes N5-methylation of Glu residue of proteins with a Gly-Gln-Xaa-Xaa-Xaa-Arg motif. Methylates ETF1 on 'Gln-185'; ETF1 needs to be complexed to ERF3 in its GTP-bound form to be efficiently methylated. May also play a role in the modulation of arsenic-induced toxicity by mediating the conversion of monomethylarsonous acid (3+) into the less toxic dimethylarsonic acid. It however only plays a limited role in arsenic metabolism compared with AS3MT.</text>
</comment>
<comment type="catalytic activity">
    <reaction evidence="7">
        <text>L-lysyl-[histone] + S-adenosyl-L-methionine = N(6)-methyl-L-lysyl-[histone] + S-adenosyl-L-homocysteine + H(+)</text>
        <dbReference type="Rhea" id="RHEA:10024"/>
        <dbReference type="Rhea" id="RHEA-COMP:9845"/>
        <dbReference type="Rhea" id="RHEA-COMP:9846"/>
        <dbReference type="ChEBI" id="CHEBI:15378"/>
        <dbReference type="ChEBI" id="CHEBI:29969"/>
        <dbReference type="ChEBI" id="CHEBI:57856"/>
        <dbReference type="ChEBI" id="CHEBI:59789"/>
        <dbReference type="ChEBI" id="CHEBI:61929"/>
    </reaction>
    <physiologicalReaction direction="left-to-right" evidence="7">
        <dbReference type="Rhea" id="RHEA:10025"/>
    </physiologicalReaction>
</comment>
<dbReference type="InterPro" id="IPR052190">
    <property type="entry name" value="Euk-Arch_PrmC-MTase"/>
</dbReference>
<evidence type="ECO:0000256" key="6">
    <source>
        <dbReference type="ARBA" id="ARBA00023242"/>
    </source>
</evidence>
<sequence>MGPVDVQQVTVSIHTRPIVAGNSLSEDDTRVEETHESSVFEEHGSDPVSDENIDEMQSTGLKHKYDIVAVYILIYSICVLKRIHFELRDHYPQIILEIGCGSGIVSAFVNLAMGRNVLSLATDLNPHALECTLETSRLNGTEINVIQTDLEKGLDQLQKKVDLLLFNPPYVPTENDPENDLERCWVGGISGRGTLDRLLPHVPFLLSSTGVFYLVALHSNDIASLLCYFPSFKGSVVMERRCGIEHLYILKFCRRS</sequence>
<reference evidence="19" key="1">
    <citation type="submission" date="2016-11" db="UniProtKB">
        <authorList>
            <consortium name="WormBaseParasite"/>
        </authorList>
    </citation>
    <scope>IDENTIFICATION</scope>
</reference>
<dbReference type="GO" id="GO:0035657">
    <property type="term" value="C:eRF1 methyltransferase complex"/>
    <property type="evidence" value="ECO:0007669"/>
    <property type="project" value="TreeGrafter"/>
</dbReference>
<keyword evidence="6" id="KW-0539">Nucleus</keyword>
<dbReference type="SUPFAM" id="SSF53335">
    <property type="entry name" value="S-adenosyl-L-methionine-dependent methyltransferases"/>
    <property type="match status" value="1"/>
</dbReference>
<dbReference type="GO" id="GO:0003676">
    <property type="term" value="F:nucleic acid binding"/>
    <property type="evidence" value="ECO:0007669"/>
    <property type="project" value="InterPro"/>
</dbReference>
<evidence type="ECO:0000256" key="14">
    <source>
        <dbReference type="ARBA" id="ARBA00083337"/>
    </source>
</evidence>
<dbReference type="InterPro" id="IPR004557">
    <property type="entry name" value="PrmC-related"/>
</dbReference>
<dbReference type="WBParaSite" id="Hba_18840">
    <property type="protein sequence ID" value="Hba_18840"/>
    <property type="gene ID" value="Hba_18840"/>
</dbReference>
<evidence type="ECO:0000256" key="12">
    <source>
        <dbReference type="ARBA" id="ARBA00076540"/>
    </source>
</evidence>
<evidence type="ECO:0000256" key="4">
    <source>
        <dbReference type="ARBA" id="ARBA00022679"/>
    </source>
</evidence>
<dbReference type="Gene3D" id="3.40.50.150">
    <property type="entry name" value="Vaccinia Virus protein VP39"/>
    <property type="match status" value="1"/>
</dbReference>
<feature type="domain" description="Methyltransferase small" evidence="17">
    <location>
        <begin position="93"/>
        <end position="171"/>
    </location>
</feature>
<dbReference type="AlphaFoldDB" id="A0A1I7XMW9"/>
<evidence type="ECO:0000256" key="8">
    <source>
        <dbReference type="ARBA" id="ARBA00050903"/>
    </source>
</evidence>
<dbReference type="GO" id="GO:0005634">
    <property type="term" value="C:nucleus"/>
    <property type="evidence" value="ECO:0007669"/>
    <property type="project" value="UniProtKB-SubCell"/>
</dbReference>
<dbReference type="NCBIfam" id="TIGR00537">
    <property type="entry name" value="hemK_rel_arch"/>
    <property type="match status" value="1"/>
</dbReference>
<evidence type="ECO:0000256" key="3">
    <source>
        <dbReference type="ARBA" id="ARBA00022603"/>
    </source>
</evidence>
<organism evidence="18 19">
    <name type="scientific">Heterorhabditis bacteriophora</name>
    <name type="common">Entomopathogenic nematode worm</name>
    <dbReference type="NCBI Taxonomy" id="37862"/>
    <lineage>
        <taxon>Eukaryota</taxon>
        <taxon>Metazoa</taxon>
        <taxon>Ecdysozoa</taxon>
        <taxon>Nematoda</taxon>
        <taxon>Chromadorea</taxon>
        <taxon>Rhabditida</taxon>
        <taxon>Rhabditina</taxon>
        <taxon>Rhabditomorpha</taxon>
        <taxon>Strongyloidea</taxon>
        <taxon>Heterorhabditidae</taxon>
        <taxon>Heterorhabditis</taxon>
    </lineage>
</organism>
<dbReference type="GO" id="GO:0036009">
    <property type="term" value="F:protein-glutamine N-methyltransferase activity"/>
    <property type="evidence" value="ECO:0007669"/>
    <property type="project" value="UniProtKB-ARBA"/>
</dbReference>
<dbReference type="InterPro" id="IPR007848">
    <property type="entry name" value="Small_mtfrase_dom"/>
</dbReference>
<dbReference type="GO" id="GO:0032259">
    <property type="term" value="P:methylation"/>
    <property type="evidence" value="ECO:0007669"/>
    <property type="project" value="UniProtKB-KW"/>
</dbReference>
<dbReference type="PROSITE" id="PS00092">
    <property type="entry name" value="N6_MTASE"/>
    <property type="match status" value="1"/>
</dbReference>
<evidence type="ECO:0000256" key="15">
    <source>
        <dbReference type="ARBA" id="ARBA00093624"/>
    </source>
</evidence>
<evidence type="ECO:0000313" key="18">
    <source>
        <dbReference type="Proteomes" id="UP000095283"/>
    </source>
</evidence>
<dbReference type="Proteomes" id="UP000095283">
    <property type="component" value="Unplaced"/>
</dbReference>
<dbReference type="CDD" id="cd02440">
    <property type="entry name" value="AdoMet_MTases"/>
    <property type="match status" value="1"/>
</dbReference>
<evidence type="ECO:0000256" key="16">
    <source>
        <dbReference type="ARBA" id="ARBA00093667"/>
    </source>
</evidence>